<keyword evidence="2" id="KW-0732">Signal</keyword>
<evidence type="ECO:0000313" key="4">
    <source>
        <dbReference type="EMBL" id="MCJ1959292.1"/>
    </source>
</evidence>
<feature type="domain" description="Autotransporter" evidence="3">
    <location>
        <begin position="780"/>
        <end position="1063"/>
    </location>
</feature>
<dbReference type="InterPro" id="IPR005546">
    <property type="entry name" value="Autotransporte_beta"/>
</dbReference>
<evidence type="ECO:0000259" key="3">
    <source>
        <dbReference type="PROSITE" id="PS51208"/>
    </source>
</evidence>
<evidence type="ECO:0000256" key="1">
    <source>
        <dbReference type="SAM" id="MobiDB-lite"/>
    </source>
</evidence>
<proteinExistence type="predicted"/>
<feature type="signal peptide" evidence="2">
    <location>
        <begin position="1"/>
        <end position="23"/>
    </location>
</feature>
<comment type="caution">
    <text evidence="4">The sequence shown here is derived from an EMBL/GenBank/DDBJ whole genome shotgun (WGS) entry which is preliminary data.</text>
</comment>
<dbReference type="Gene3D" id="2.160.20.160">
    <property type="match status" value="1"/>
</dbReference>
<dbReference type="Proteomes" id="UP001162802">
    <property type="component" value="Unassembled WGS sequence"/>
</dbReference>
<protein>
    <submittedName>
        <fullName evidence="4">Autotransporter domain-containing protein</fullName>
    </submittedName>
</protein>
<name>A0ABT0A7Y4_9SPHN</name>
<gene>
    <name evidence="4" type="ORF">MTR65_01185</name>
</gene>
<dbReference type="SUPFAM" id="SSF103515">
    <property type="entry name" value="Autotransporter"/>
    <property type="match status" value="1"/>
</dbReference>
<feature type="chain" id="PRO_5046034170" evidence="2">
    <location>
        <begin position="24"/>
        <end position="1063"/>
    </location>
</feature>
<dbReference type="InterPro" id="IPR036709">
    <property type="entry name" value="Autotransporte_beta_dom_sf"/>
</dbReference>
<reference evidence="4" key="1">
    <citation type="submission" date="2022-03" db="EMBL/GenBank/DDBJ databases">
        <title>Identification of a novel bacterium isolated from mangrove sediments.</title>
        <authorList>
            <person name="Pan X."/>
        </authorList>
    </citation>
    <scope>NUCLEOTIDE SEQUENCE</scope>
    <source>
        <strain evidence="4">B2637</strain>
    </source>
</reference>
<feature type="compositionally biased region" description="Acidic residues" evidence="1">
    <location>
        <begin position="108"/>
        <end position="119"/>
    </location>
</feature>
<dbReference type="RefSeq" id="WP_243796447.1">
    <property type="nucleotide sequence ID" value="NZ_JALHAT010000001.1"/>
</dbReference>
<accession>A0ABT0A7Y4</accession>
<dbReference type="EMBL" id="JALHAT010000001">
    <property type="protein sequence ID" value="MCJ1959292.1"/>
    <property type="molecule type" value="Genomic_DNA"/>
</dbReference>
<feature type="region of interest" description="Disordered" evidence="1">
    <location>
        <begin position="90"/>
        <end position="119"/>
    </location>
</feature>
<feature type="compositionally biased region" description="Polar residues" evidence="1">
    <location>
        <begin position="90"/>
        <end position="102"/>
    </location>
</feature>
<dbReference type="PROSITE" id="PS51208">
    <property type="entry name" value="AUTOTRANSPORTER"/>
    <property type="match status" value="1"/>
</dbReference>
<evidence type="ECO:0000256" key="2">
    <source>
        <dbReference type="SAM" id="SignalP"/>
    </source>
</evidence>
<keyword evidence="5" id="KW-1185">Reference proteome</keyword>
<dbReference type="Gene3D" id="2.40.128.130">
    <property type="entry name" value="Autotransporter beta-domain"/>
    <property type="match status" value="1"/>
</dbReference>
<sequence>MPRYLLASTAVLALAAAAQPAAAEDVTDARTSPLRTSTIADGAPGSIAITEDGSVTLTGGTAVTMDSNHAVSNAGEIAVSNGEAGILAQAGTQGDITNTGSITVDEPYAPEDEDNDGDLDGPFALGSNRYGIRTMGAHEGSITNSGEIAVQGNDSAGIALGGPLTGDLVHDGETVVTGDRSVGIEAGDISGDVRLAGTIRAQGEDAIGARVSGDVGGAMVVQGTLAATGYRYTSVPADPSDLDADDLLQGGSALVIGGDVAGGIVLAVAPADADPDVDDEDGDGLPDADEGSARVVSYGEAPAMVIGAADRNIAIGAVESTARGYGLQVDGVIEGRGLYEGIDANALVIGGQGGDVAIANGIGVNGTIAALSDGGNATAVRIGAGADVPELRNAGTIRASGGEQVAAIHVEQGATLGALRNSGTIQATSGEDGTTYAVRDESGTLTALDNSGVISASGSDDANVAIDLSAANADVTVRQTAVAAGYDAPEITGDVRLGSGNDTLSIADGTLTGNVAFGAGDNTLTLSGDAVQTGDVTFGSGADRVSLEGSASYEGTLDFGGGADRLDLAGNAYFMGALANAGQAAVTLSGGALDLRSPASIGSLEVGEGSVLVATLDSTPGQGSAYNVAGTARFAEGSRLALRLADVTTAEGSYEVLTAGTLEGRDNIETVTDLVPFMFKAQLDEEGGANSIVVDITRRTREELGLNRSQASAYDAAFAALAADEEIEDVFLAITDGDTFRDTVGQMLPDHAGGGFEGISLGVRTLARQLQDPPHPAGDESRFSTNVNLAFWGSEKDTGATAAYDLNGYAWSLTGEYRTGIGYFGATASYIWNQHTSGAASEVKSQSVEGAVHWRGHFGPIGGFARASIGHADFDSERTFSGVTAQETVTRTIDGSWNGRFVSAIGGISAEGGSQHFFFRPQVSLDYVRLKEDGYGETGDDALGLLVENRTSDELGLNAGMTVGVDVLGMSAGDEGWMRIETEGGWREVLSGGLGATTARFGTGDVEPGEAFRLDPDGTTGGWYGRLRAYGGPSGFIMGGELSADRRHGEVALALRGSVTVKW</sequence>
<organism evidence="4 5">
    <name type="scientific">Novosphingobium mangrovi</name>
    <name type="common">ex Hu et al. 2023</name>
    <dbReference type="NCBI Taxonomy" id="2930094"/>
    <lineage>
        <taxon>Bacteria</taxon>
        <taxon>Pseudomonadati</taxon>
        <taxon>Pseudomonadota</taxon>
        <taxon>Alphaproteobacteria</taxon>
        <taxon>Sphingomonadales</taxon>
        <taxon>Sphingomonadaceae</taxon>
        <taxon>Novosphingobium</taxon>
    </lineage>
</organism>
<evidence type="ECO:0000313" key="5">
    <source>
        <dbReference type="Proteomes" id="UP001162802"/>
    </source>
</evidence>
<dbReference type="SMART" id="SM00869">
    <property type="entry name" value="Autotransporter"/>
    <property type="match status" value="1"/>
</dbReference>